<dbReference type="SMART" id="SM00932">
    <property type="entry name" value="Nfu_N"/>
    <property type="match status" value="2"/>
</dbReference>
<dbReference type="GO" id="GO:0005506">
    <property type="term" value="F:iron ion binding"/>
    <property type="evidence" value="ECO:0007669"/>
    <property type="project" value="InterPro"/>
</dbReference>
<proteinExistence type="predicted"/>
<evidence type="ECO:0000313" key="2">
    <source>
        <dbReference type="EMBL" id="SZD71276.1"/>
    </source>
</evidence>
<dbReference type="Pfam" id="PF01106">
    <property type="entry name" value="NifU"/>
    <property type="match status" value="1"/>
</dbReference>
<reference evidence="2 3" key="1">
    <citation type="submission" date="2018-09" db="EMBL/GenBank/DDBJ databases">
        <authorList>
            <consortium name="Pathogen Informatics"/>
        </authorList>
    </citation>
    <scope>NUCLEOTIDE SEQUENCE [LARGE SCALE GENOMIC DNA]</scope>
    <source>
        <strain evidence="2 3">OH-22767</strain>
    </source>
</reference>
<sequence length="292" mass="33084">MRVYIEQTNQKSILKFVCEEIITAGSYELGKNDVTQISPLAQQLLSFPFVERVFITANFVAVQKNELVEWEDVAQEVKEIVNEHFEAGSIVKEPQKKEPYTLYAEMTPNPKVMRFVCNQLLTSQIIEVKSKELAEQVPLARALMNNFDFISEVFISENYISVTASEKIQWQDFALEIRQYLLTYLQQGNPIAQEGYEQPANEYEAKLKNKEYTSTEKQIQQILDEYIKPAVASDGGNIALLEFNEESKTAIMLLQGACSGCPSSTVTLKNGIETMLKEMLPNVVEKVEAVNG</sequence>
<organism evidence="2 3">
    <name type="scientific">Candidatus Ornithobacterium hominis</name>
    <dbReference type="NCBI Taxonomy" id="2497989"/>
    <lineage>
        <taxon>Bacteria</taxon>
        <taxon>Pseudomonadati</taxon>
        <taxon>Bacteroidota</taxon>
        <taxon>Flavobacteriia</taxon>
        <taxon>Flavobacteriales</taxon>
        <taxon>Weeksellaceae</taxon>
        <taxon>Ornithobacterium</taxon>
    </lineage>
</organism>
<evidence type="ECO:0000313" key="3">
    <source>
        <dbReference type="Proteomes" id="UP000262142"/>
    </source>
</evidence>
<dbReference type="SUPFAM" id="SSF117916">
    <property type="entry name" value="Fe-S cluster assembly (FSCA) domain-like"/>
    <property type="match status" value="1"/>
</dbReference>
<feature type="domain" description="Scaffold protein Nfu/NifU N-terminal" evidence="1">
    <location>
        <begin position="102"/>
        <end position="188"/>
    </location>
</feature>
<dbReference type="InterPro" id="IPR014824">
    <property type="entry name" value="Nfu/NifU_N"/>
</dbReference>
<dbReference type="GO" id="GO:0051536">
    <property type="term" value="F:iron-sulfur cluster binding"/>
    <property type="evidence" value="ECO:0007669"/>
    <property type="project" value="InterPro"/>
</dbReference>
<name>A0A383TWB2_9FLAO</name>
<dbReference type="AlphaFoldDB" id="A0A383TWB2"/>
<dbReference type="InterPro" id="IPR036498">
    <property type="entry name" value="Nfu/NifU_N_sf"/>
</dbReference>
<dbReference type="InterPro" id="IPR034904">
    <property type="entry name" value="FSCA_dom_sf"/>
</dbReference>
<dbReference type="EMBL" id="UNSC01000001">
    <property type="protein sequence ID" value="SZD71276.1"/>
    <property type="molecule type" value="Genomic_DNA"/>
</dbReference>
<dbReference type="Gene3D" id="3.30.1370.70">
    <property type="entry name" value="Scaffold protein Nfu/NifU, N-terminal domain"/>
    <property type="match status" value="2"/>
</dbReference>
<evidence type="ECO:0000259" key="1">
    <source>
        <dbReference type="SMART" id="SM00932"/>
    </source>
</evidence>
<dbReference type="Pfam" id="PF08712">
    <property type="entry name" value="Nfu_N"/>
    <property type="match status" value="2"/>
</dbReference>
<dbReference type="GO" id="GO:0016226">
    <property type="term" value="P:iron-sulfur cluster assembly"/>
    <property type="evidence" value="ECO:0007669"/>
    <property type="project" value="InterPro"/>
</dbReference>
<feature type="domain" description="Scaffold protein Nfu/NifU N-terminal" evidence="1">
    <location>
        <begin position="3"/>
        <end position="88"/>
    </location>
</feature>
<dbReference type="Proteomes" id="UP000262142">
    <property type="component" value="Unassembled WGS sequence"/>
</dbReference>
<dbReference type="InterPro" id="IPR001075">
    <property type="entry name" value="NIF_FeS_clus_asmbl_NifU_C"/>
</dbReference>
<accession>A0A383TWB2</accession>
<protein>
    <submittedName>
        <fullName evidence="2">Fe/S biogenesis protein nfuA</fullName>
    </submittedName>
</protein>
<dbReference type="OrthoDB" id="9796965at2"/>
<dbReference type="SUPFAM" id="SSF110836">
    <property type="entry name" value="Hypothetical protein SAV1430"/>
    <property type="match status" value="2"/>
</dbReference>
<gene>
    <name evidence="2" type="primary">nfuA</name>
    <name evidence="2" type="ORF">SAMEA104719789_00372</name>
</gene>
<dbReference type="PANTHER" id="PTHR11178">
    <property type="entry name" value="IRON-SULFUR CLUSTER SCAFFOLD PROTEIN NFU-RELATED"/>
    <property type="match status" value="1"/>
</dbReference>
<keyword evidence="3" id="KW-1185">Reference proteome</keyword>
<dbReference type="Gene3D" id="3.30.300.130">
    <property type="entry name" value="Fe-S cluster assembly (FSCA)"/>
    <property type="match status" value="1"/>
</dbReference>